<proteinExistence type="predicted"/>
<sequence length="110" mass="11581">MIISQVDTKSFLLHDLIIRAAVADGADGGGRGFLGGGGGESTTAGILCSWDVGVLQRRSSSSSSPSSFFVFEVLDRILMGVGKLNLDKSCSNSRSISKLVYRKLLGEVRG</sequence>
<dbReference type="AlphaFoldDB" id="A0A1I9LNH5"/>
<dbReference type="GeneID" id="28719263"/>
<accession>A0A1I9LNH5</accession>
<dbReference type="Araport" id="AT3G10527"/>
<dbReference type="KEGG" id="ath:AT3G10527"/>
<dbReference type="InParanoid" id="A0A1I9LNH5"/>
<protein>
    <submittedName>
        <fullName evidence="2">Uncharacterized protein</fullName>
    </submittedName>
</protein>
<keyword evidence="3" id="KW-1185">Reference proteome</keyword>
<dbReference type="TAIR" id="AT3G10527"/>
<dbReference type="EMBL" id="CP002686">
    <property type="protein sequence ID" value="ANM64133.1"/>
    <property type="molecule type" value="Genomic_DNA"/>
</dbReference>
<gene>
    <name evidence="1 2" type="ordered locus">At3g10527</name>
</gene>
<dbReference type="RefSeq" id="NP_001326181.1">
    <property type="nucleotide sequence ID" value="NM_001337882.1"/>
</dbReference>
<reference evidence="2 3" key="1">
    <citation type="journal article" date="2000" name="Nature">
        <title>Sequence and analysis of chromosome 3 of the plant Arabidopsis thaliana.</title>
        <authorList>
            <consortium name="European Union Chromosome 3 Arabidopsis Sequencing Consortium"/>
            <consortium name="Institute for Genomic Research"/>
            <consortium name="Kazusa DNA Research Institute"/>
            <person name="Salanoubat M."/>
            <person name="Lemcke K."/>
            <person name="Rieger M."/>
            <person name="Ansorge W."/>
            <person name="Unseld M."/>
            <person name="Fartmann B."/>
            <person name="Valle G."/>
            <person name="Blocker H."/>
            <person name="Perez-Alonso M."/>
            <person name="Obermaier B."/>
            <person name="Delseny M."/>
            <person name="Boutry M."/>
            <person name="Grivell L.A."/>
            <person name="Mache R."/>
            <person name="Puigdomenech P."/>
            <person name="De Simone V."/>
            <person name="Choisne N."/>
            <person name="Artiguenave F."/>
            <person name="Robert C."/>
            <person name="Brottier P."/>
            <person name="Wincker P."/>
            <person name="Cattolico L."/>
            <person name="Weissenbach J."/>
            <person name="Saurin W."/>
            <person name="Quetier F."/>
            <person name="Schafer M."/>
            <person name="Muller-Auer S."/>
            <person name="Gabel C."/>
            <person name="Fuchs M."/>
            <person name="Benes V."/>
            <person name="Wurmbach E."/>
            <person name="Drzonek H."/>
            <person name="Erfle H."/>
            <person name="Jordan N."/>
            <person name="Bangert S."/>
            <person name="Wiedelmann R."/>
            <person name="Kranz H."/>
            <person name="Voss H."/>
            <person name="Holland R."/>
            <person name="Brandt P."/>
            <person name="Nyakatura G."/>
            <person name="Vezzi A."/>
            <person name="D'Angelo M."/>
            <person name="Pallavicini A."/>
            <person name="Toppo S."/>
            <person name="Simionati B."/>
            <person name="Conrad A."/>
            <person name="Hornischer K."/>
            <person name="Kauer G."/>
            <person name="Lohnert T.H."/>
            <person name="Nordsiek G."/>
            <person name="Reichelt J."/>
            <person name="Scharfe M."/>
            <person name="Schon O."/>
            <person name="Bargues M."/>
            <person name="Terol J."/>
            <person name="Climent J."/>
            <person name="Navarro P."/>
            <person name="Collado C."/>
            <person name="Perez-Perez A."/>
            <person name="Ottenwalder B."/>
            <person name="Duchemin D."/>
            <person name="Cooke R."/>
            <person name="Laudie M."/>
            <person name="Berger-Llauro C."/>
            <person name="Purnelle B."/>
            <person name="Masuy D."/>
            <person name="de Haan M."/>
            <person name="Maarse A.C."/>
            <person name="Alcaraz J.P."/>
            <person name="Cottet A."/>
            <person name="Casacuberta E."/>
            <person name="Monfort A."/>
            <person name="Argiriou A."/>
            <person name="flores M."/>
            <person name="Liguori R."/>
            <person name="Vitale D."/>
            <person name="Mannhaupt G."/>
            <person name="Haase D."/>
            <person name="Schoof H."/>
            <person name="Rudd S."/>
            <person name="Zaccaria P."/>
            <person name="Mewes H.W."/>
            <person name="Mayer K.F."/>
            <person name="Kaul S."/>
            <person name="Town C.D."/>
            <person name="Koo H.L."/>
            <person name="Tallon L.J."/>
            <person name="Jenkins J."/>
            <person name="Rooney T."/>
            <person name="Rizzo M."/>
            <person name="Walts A."/>
            <person name="Utterback T."/>
            <person name="Fujii C.Y."/>
            <person name="Shea T.P."/>
            <person name="Creasy T.H."/>
            <person name="Haas B."/>
            <person name="Maiti R."/>
            <person name="Wu D."/>
            <person name="Peterson J."/>
            <person name="Van Aken S."/>
            <person name="Pai G."/>
            <person name="Militscher J."/>
            <person name="Sellers P."/>
            <person name="Gill J.E."/>
            <person name="Feldblyum T.V."/>
            <person name="Preuss D."/>
            <person name="Lin X."/>
            <person name="Nierman W.C."/>
            <person name="Salzberg S.L."/>
            <person name="White O."/>
            <person name="Venter J.C."/>
            <person name="Fraser C.M."/>
            <person name="Kaneko T."/>
            <person name="Nakamura Y."/>
            <person name="Sato S."/>
            <person name="Kato T."/>
            <person name="Asamizu E."/>
            <person name="Sasamoto S."/>
            <person name="Kimura T."/>
            <person name="Idesawa K."/>
            <person name="Kawashima K."/>
            <person name="Kishida Y."/>
            <person name="Kiyokawa C."/>
            <person name="Kohara M."/>
            <person name="Matsumoto M."/>
            <person name="Matsuno A."/>
            <person name="Muraki A."/>
            <person name="Nakayama S."/>
            <person name="Nakazaki N."/>
            <person name="Shinpo S."/>
            <person name="Takeuchi C."/>
            <person name="Wada T."/>
            <person name="Watanabe A."/>
            <person name="Yamada M."/>
            <person name="Yasuda M."/>
            <person name="Tabata S."/>
        </authorList>
    </citation>
    <scope>NUCLEOTIDE SEQUENCE [LARGE SCALE GENOMIC DNA]</scope>
    <source>
        <strain evidence="3">cv. Columbia</strain>
    </source>
</reference>
<evidence type="ECO:0000313" key="3">
    <source>
        <dbReference type="Proteomes" id="UP000006548"/>
    </source>
</evidence>
<organism evidence="2 3">
    <name type="scientific">Arabidopsis thaliana</name>
    <name type="common">Mouse-ear cress</name>
    <dbReference type="NCBI Taxonomy" id="3702"/>
    <lineage>
        <taxon>Eukaryota</taxon>
        <taxon>Viridiplantae</taxon>
        <taxon>Streptophyta</taxon>
        <taxon>Embryophyta</taxon>
        <taxon>Tracheophyta</taxon>
        <taxon>Spermatophyta</taxon>
        <taxon>Magnoliopsida</taxon>
        <taxon>eudicotyledons</taxon>
        <taxon>Gunneridae</taxon>
        <taxon>Pentapetalae</taxon>
        <taxon>rosids</taxon>
        <taxon>malvids</taxon>
        <taxon>Brassicales</taxon>
        <taxon>Brassicaceae</taxon>
        <taxon>Camelineae</taxon>
        <taxon>Arabidopsis</taxon>
    </lineage>
</organism>
<evidence type="ECO:0000313" key="1">
    <source>
        <dbReference type="Araport" id="AT3G10527"/>
    </source>
</evidence>
<evidence type="ECO:0000313" key="2">
    <source>
        <dbReference type="EMBL" id="ANM64133.1"/>
    </source>
</evidence>
<dbReference type="OMA" id="CSWDVGV"/>
<name>A0A1I9LNH5_ARATH</name>
<reference evidence="3" key="2">
    <citation type="journal article" date="2017" name="Plant J.">
        <title>Araport11: a complete reannotation of the Arabidopsis thaliana reference genome.</title>
        <authorList>
            <person name="Cheng C.Y."/>
            <person name="Krishnakumar V."/>
            <person name="Chan A.P."/>
            <person name="Thibaud-Nissen F."/>
            <person name="Schobel S."/>
            <person name="Town C.D."/>
        </authorList>
    </citation>
    <scope>GENOME REANNOTATION</scope>
    <source>
        <strain evidence="3">cv. Columbia</strain>
    </source>
</reference>
<dbReference type="Proteomes" id="UP000006548">
    <property type="component" value="Chromosome 3"/>
</dbReference>